<evidence type="ECO:0000313" key="3">
    <source>
        <dbReference type="EMBL" id="SEH55855.1"/>
    </source>
</evidence>
<evidence type="ECO:0000256" key="1">
    <source>
        <dbReference type="SAM" id="MobiDB-lite"/>
    </source>
</evidence>
<dbReference type="AlphaFoldDB" id="A0A1H6J1F4"/>
<evidence type="ECO:0000313" key="4">
    <source>
        <dbReference type="Proteomes" id="UP000199215"/>
    </source>
</evidence>
<reference evidence="3 4" key="1">
    <citation type="submission" date="2016-10" db="EMBL/GenBank/DDBJ databases">
        <authorList>
            <person name="de Groot N.N."/>
        </authorList>
    </citation>
    <scope>NUCLEOTIDE SEQUENCE [LARGE SCALE GENOMIC DNA]</scope>
    <source>
        <strain evidence="3 4">IBRC-M10418</strain>
    </source>
</reference>
<dbReference type="OrthoDB" id="109251at2157"/>
<organism evidence="3 4">
    <name type="scientific">Halopenitus malekzadehii</name>
    <dbReference type="NCBI Taxonomy" id="1267564"/>
    <lineage>
        <taxon>Archaea</taxon>
        <taxon>Methanobacteriati</taxon>
        <taxon>Methanobacteriota</taxon>
        <taxon>Stenosarchaea group</taxon>
        <taxon>Halobacteria</taxon>
        <taxon>Halobacteriales</taxon>
        <taxon>Haloferacaceae</taxon>
        <taxon>Halopenitus</taxon>
    </lineage>
</organism>
<feature type="domain" description="Halobacterial output" evidence="2">
    <location>
        <begin position="29"/>
        <end position="96"/>
    </location>
</feature>
<name>A0A1H6J1F4_9EURY</name>
<dbReference type="Pfam" id="PF18545">
    <property type="entry name" value="HalOD1"/>
    <property type="match status" value="1"/>
</dbReference>
<dbReference type="STRING" id="1267564.SAMN05192561_1077"/>
<dbReference type="Proteomes" id="UP000199215">
    <property type="component" value="Unassembled WGS sequence"/>
</dbReference>
<keyword evidence="4" id="KW-1185">Reference proteome</keyword>
<accession>A0A1H6J1F4</accession>
<proteinExistence type="predicted"/>
<sequence>MTDHPPDENGNDTSGPPHNDTYVYEIRADESHSQAVIRAVASVMNTSGTNLELLYEAIDPEHLDGLFDENILPESTVVFHYNGCQVSVTPDTVRVSERN</sequence>
<dbReference type="EMBL" id="FNWU01000007">
    <property type="protein sequence ID" value="SEH55855.1"/>
    <property type="molecule type" value="Genomic_DNA"/>
</dbReference>
<dbReference type="RefSeq" id="WP_092817267.1">
    <property type="nucleotide sequence ID" value="NZ_FNWU01000007.1"/>
</dbReference>
<gene>
    <name evidence="3" type="ORF">SAMN05192561_1077</name>
</gene>
<feature type="region of interest" description="Disordered" evidence="1">
    <location>
        <begin position="1"/>
        <end position="20"/>
    </location>
</feature>
<protein>
    <recommendedName>
        <fullName evidence="2">Halobacterial output domain-containing protein</fullName>
    </recommendedName>
</protein>
<evidence type="ECO:0000259" key="2">
    <source>
        <dbReference type="Pfam" id="PF18545"/>
    </source>
</evidence>
<dbReference type="InterPro" id="IPR040624">
    <property type="entry name" value="HalOD1"/>
</dbReference>